<evidence type="ECO:0000256" key="1">
    <source>
        <dbReference type="SAM" id="Coils"/>
    </source>
</evidence>
<gene>
    <name evidence="3" type="ORF">U1T56_11395</name>
</gene>
<evidence type="ECO:0000313" key="3">
    <source>
        <dbReference type="EMBL" id="MEK0083759.1"/>
    </source>
</evidence>
<dbReference type="Proteomes" id="UP001375743">
    <property type="component" value="Unassembled WGS sequence"/>
</dbReference>
<keyword evidence="2" id="KW-0472">Membrane</keyword>
<keyword evidence="2" id="KW-0812">Transmembrane</keyword>
<keyword evidence="4" id="KW-1185">Reference proteome</keyword>
<name>A0ABU8XTR4_9PROT</name>
<feature type="coiled-coil region" evidence="1">
    <location>
        <begin position="80"/>
        <end position="121"/>
    </location>
</feature>
<reference evidence="3 4" key="1">
    <citation type="submission" date="2024-01" db="EMBL/GenBank/DDBJ databases">
        <title>Multi-omics insights into the function and evolution of sodium benzoate biodegradation pathways in Benzoatithermus flavus gen. nov., sp. nov. from hot spring.</title>
        <authorList>
            <person name="Hu C.-J."/>
            <person name="Li W.-J."/>
        </authorList>
    </citation>
    <scope>NUCLEOTIDE SEQUENCE [LARGE SCALE GENOMIC DNA]</scope>
    <source>
        <strain evidence="3 4">SYSU G07066</strain>
    </source>
</reference>
<proteinExistence type="predicted"/>
<keyword evidence="2" id="KW-1133">Transmembrane helix</keyword>
<protein>
    <recommendedName>
        <fullName evidence="5">SPOR domain-containing protein</fullName>
    </recommendedName>
</protein>
<dbReference type="Gene3D" id="1.10.287.1490">
    <property type="match status" value="1"/>
</dbReference>
<sequence length="318" mass="35026">MTPQPNLTPEMLELLERRLADNVGERVERTLKMRYAGIVGAVLFVLGLAGYSWVENLVVKAIGPVSKDAERTIALMNVQLDLAKDNKKKLDALVEQINSDAAEAQRKIESFQARLAKQQDEFDKTLESINDQFGTIVMRRRELEADLAQNSRGVMTSLAETRAAVADLAKLANDLTRLAAAGREDAAQEAQRLQAEAQAILERAQRAVTGDHLATVFVQYGKSVPVELAHGLAEKLQGKGYIVPSEDRMPVDAREVRFFYPADREAANQLARDAMAELQAMGFANIVIDVRDFTGWAKAKPRAGTLELWIALPQDGTG</sequence>
<dbReference type="RefSeq" id="WP_418159607.1">
    <property type="nucleotide sequence ID" value="NZ_JBBLZC010000010.1"/>
</dbReference>
<dbReference type="EMBL" id="JBBLZC010000010">
    <property type="protein sequence ID" value="MEK0083759.1"/>
    <property type="molecule type" value="Genomic_DNA"/>
</dbReference>
<feature type="transmembrane region" description="Helical" evidence="2">
    <location>
        <begin position="35"/>
        <end position="54"/>
    </location>
</feature>
<organism evidence="3 4">
    <name type="scientific">Benzoatithermus flavus</name>
    <dbReference type="NCBI Taxonomy" id="3108223"/>
    <lineage>
        <taxon>Bacteria</taxon>
        <taxon>Pseudomonadati</taxon>
        <taxon>Pseudomonadota</taxon>
        <taxon>Alphaproteobacteria</taxon>
        <taxon>Geminicoccales</taxon>
        <taxon>Geminicoccaceae</taxon>
        <taxon>Benzoatithermus</taxon>
    </lineage>
</organism>
<comment type="caution">
    <text evidence="3">The sequence shown here is derived from an EMBL/GenBank/DDBJ whole genome shotgun (WGS) entry which is preliminary data.</text>
</comment>
<accession>A0ABU8XTR4</accession>
<keyword evidence="1" id="KW-0175">Coiled coil</keyword>
<evidence type="ECO:0000313" key="4">
    <source>
        <dbReference type="Proteomes" id="UP001375743"/>
    </source>
</evidence>
<evidence type="ECO:0008006" key="5">
    <source>
        <dbReference type="Google" id="ProtNLM"/>
    </source>
</evidence>
<evidence type="ECO:0000256" key="2">
    <source>
        <dbReference type="SAM" id="Phobius"/>
    </source>
</evidence>